<evidence type="ECO:0000313" key="3">
    <source>
        <dbReference type="Proteomes" id="UP000054928"/>
    </source>
</evidence>
<dbReference type="AlphaFoldDB" id="A0A0P1AFE5"/>
<reference evidence="3" key="1">
    <citation type="submission" date="2014-09" db="EMBL/GenBank/DDBJ databases">
        <authorList>
            <person name="Sharma Rahul"/>
            <person name="Thines Marco"/>
        </authorList>
    </citation>
    <scope>NUCLEOTIDE SEQUENCE [LARGE SCALE GENOMIC DNA]</scope>
</reference>
<accession>A0A0P1AFE5</accession>
<proteinExistence type="predicted"/>
<dbReference type="Proteomes" id="UP000054928">
    <property type="component" value="Unassembled WGS sequence"/>
</dbReference>
<organism evidence="2 3">
    <name type="scientific">Plasmopara halstedii</name>
    <name type="common">Downy mildew of sunflower</name>
    <dbReference type="NCBI Taxonomy" id="4781"/>
    <lineage>
        <taxon>Eukaryota</taxon>
        <taxon>Sar</taxon>
        <taxon>Stramenopiles</taxon>
        <taxon>Oomycota</taxon>
        <taxon>Peronosporomycetes</taxon>
        <taxon>Peronosporales</taxon>
        <taxon>Peronosporaceae</taxon>
        <taxon>Plasmopara</taxon>
    </lineage>
</organism>
<feature type="compositionally biased region" description="Basic and acidic residues" evidence="1">
    <location>
        <begin position="1"/>
        <end position="20"/>
    </location>
</feature>
<sequence>MRRASSETREKLSHDKEKKRAISHSDQIATSGSRLFESIRNIGRLRSVVQFSSPQRSSEFAER</sequence>
<keyword evidence="3" id="KW-1185">Reference proteome</keyword>
<dbReference type="GeneID" id="36404974"/>
<feature type="region of interest" description="Disordered" evidence="1">
    <location>
        <begin position="1"/>
        <end position="28"/>
    </location>
</feature>
<evidence type="ECO:0000313" key="2">
    <source>
        <dbReference type="EMBL" id="CEG39682.1"/>
    </source>
</evidence>
<evidence type="ECO:0000256" key="1">
    <source>
        <dbReference type="SAM" id="MobiDB-lite"/>
    </source>
</evidence>
<name>A0A0P1AFE5_PLAHL</name>
<dbReference type="RefSeq" id="XP_024576051.1">
    <property type="nucleotide sequence ID" value="XM_024725256.1"/>
</dbReference>
<protein>
    <submittedName>
        <fullName evidence="2">Uncharacterized protein</fullName>
    </submittedName>
</protein>
<dbReference type="EMBL" id="CCYD01000435">
    <property type="protein sequence ID" value="CEG39682.1"/>
    <property type="molecule type" value="Genomic_DNA"/>
</dbReference>